<dbReference type="InterPro" id="IPR023054">
    <property type="entry name" value="Sporulation_regulator_WhiA_C"/>
</dbReference>
<keyword evidence="4" id="KW-1185">Reference proteome</keyword>
<evidence type="ECO:0000313" key="3">
    <source>
        <dbReference type="EMBL" id="MEJ8278965.1"/>
    </source>
</evidence>
<feature type="domain" description="WhiA LAGLIDADG-like" evidence="2">
    <location>
        <begin position="145"/>
        <end position="219"/>
    </location>
</feature>
<accession>A0ABU8T4U9</accession>
<dbReference type="Proteomes" id="UP001364211">
    <property type="component" value="Unassembled WGS sequence"/>
</dbReference>
<evidence type="ECO:0000259" key="2">
    <source>
        <dbReference type="Pfam" id="PF14527"/>
    </source>
</evidence>
<dbReference type="Pfam" id="PF02650">
    <property type="entry name" value="HTH_WhiA"/>
    <property type="match status" value="1"/>
</dbReference>
<protein>
    <submittedName>
        <fullName evidence="3">DNA-binding protein WhiA</fullName>
    </submittedName>
</protein>
<proteinExistence type="predicted"/>
<dbReference type="PANTHER" id="PTHR37307:SF1">
    <property type="entry name" value="CELL DIVISION PROTEIN WHIA-RELATED"/>
    <property type="match status" value="1"/>
</dbReference>
<comment type="caution">
    <text evidence="3">The sequence shown here is derived from an EMBL/GenBank/DDBJ whole genome shotgun (WGS) entry which is preliminary data.</text>
</comment>
<keyword evidence="3" id="KW-0238">DNA-binding</keyword>
<dbReference type="PANTHER" id="PTHR37307">
    <property type="entry name" value="CELL DIVISION PROTEIN WHIA-RELATED"/>
    <property type="match status" value="1"/>
</dbReference>
<dbReference type="RefSeq" id="WP_340287735.1">
    <property type="nucleotide sequence ID" value="NZ_JBBJUP010000005.1"/>
</dbReference>
<dbReference type="EMBL" id="JBBJUP010000005">
    <property type="protein sequence ID" value="MEJ8278965.1"/>
    <property type="molecule type" value="Genomic_DNA"/>
</dbReference>
<sequence>MRVPALPPAPLETTVPDPERVTAELRRELGAVREERLAVRYAGLVTQLRLAGEVRVEDGRTTVRAEFDDPVPALALRTELGRLHGRPGLHAEIVTSGGTSLRYRVLVRAPGTDLARATGLVDRSGRTVLGLPPAVVAAGPGVAAGVWRGALLARGRVVRPAGRTRLVVTCPGPAVVLALVGAARGLGVLAAPQETVSEHRVVVRDEESVDAVLRSSGAPRVADLLARLPAARPVAGAASVPLRSVNARRAAEAAASTGDRVRRALDVLGAGAPAHLSETALLRLAHPDRSLAELGRLSDPPLSKDTVAGRLRRLVRLADEHGGDGA</sequence>
<organism evidence="3 4">
    <name type="scientific">Pseudonocardia spirodelae</name>
    <dbReference type="NCBI Taxonomy" id="3133431"/>
    <lineage>
        <taxon>Bacteria</taxon>
        <taxon>Bacillati</taxon>
        <taxon>Actinomycetota</taxon>
        <taxon>Actinomycetes</taxon>
        <taxon>Pseudonocardiales</taxon>
        <taxon>Pseudonocardiaceae</taxon>
        <taxon>Pseudonocardia</taxon>
    </lineage>
</organism>
<evidence type="ECO:0000259" key="1">
    <source>
        <dbReference type="Pfam" id="PF02650"/>
    </source>
</evidence>
<dbReference type="Pfam" id="PF14527">
    <property type="entry name" value="LAGLIDADG_WhiA"/>
    <property type="match status" value="1"/>
</dbReference>
<evidence type="ECO:0000313" key="4">
    <source>
        <dbReference type="Proteomes" id="UP001364211"/>
    </source>
</evidence>
<dbReference type="NCBIfam" id="TIGR00647">
    <property type="entry name" value="DNA_bind_WhiA"/>
    <property type="match status" value="1"/>
</dbReference>
<feature type="domain" description="Sporulation regulator WhiA C-terminal" evidence="1">
    <location>
        <begin position="244"/>
        <end position="318"/>
    </location>
</feature>
<dbReference type="InterPro" id="IPR039518">
    <property type="entry name" value="WhiA_LAGLIDADG_dom"/>
</dbReference>
<reference evidence="3 4" key="1">
    <citation type="submission" date="2024-03" db="EMBL/GenBank/DDBJ databases">
        <title>Draft genome sequence of Pseudonocardia sp. DW16-2.</title>
        <authorList>
            <person name="Duangmal K."/>
        </authorList>
    </citation>
    <scope>NUCLEOTIDE SEQUENCE [LARGE SCALE GENOMIC DNA]</scope>
    <source>
        <strain evidence="3 4">DW16-2</strain>
    </source>
</reference>
<gene>
    <name evidence="3" type="primary">whiA</name>
    <name evidence="3" type="ORF">WJX68_08495</name>
</gene>
<dbReference type="GO" id="GO:0003677">
    <property type="term" value="F:DNA binding"/>
    <property type="evidence" value="ECO:0007669"/>
    <property type="project" value="UniProtKB-KW"/>
</dbReference>
<name>A0ABU8T4U9_9PSEU</name>
<dbReference type="InterPro" id="IPR003802">
    <property type="entry name" value="Sporulation_regulator_WhiA"/>
</dbReference>